<dbReference type="Gene3D" id="3.40.50.850">
    <property type="entry name" value="Isochorismatase-like"/>
    <property type="match status" value="1"/>
</dbReference>
<dbReference type="PANTHER" id="PTHR43540:SF6">
    <property type="entry name" value="ISOCHORISMATASE-LIKE DOMAIN-CONTAINING PROTEIN"/>
    <property type="match status" value="1"/>
</dbReference>
<organism evidence="3 4">
    <name type="scientific">Microlunatus parietis</name>
    <dbReference type="NCBI Taxonomy" id="682979"/>
    <lineage>
        <taxon>Bacteria</taxon>
        <taxon>Bacillati</taxon>
        <taxon>Actinomycetota</taxon>
        <taxon>Actinomycetes</taxon>
        <taxon>Propionibacteriales</taxon>
        <taxon>Propionibacteriaceae</taxon>
        <taxon>Microlunatus</taxon>
    </lineage>
</organism>
<evidence type="ECO:0000313" key="3">
    <source>
        <dbReference type="EMBL" id="NYE71147.1"/>
    </source>
</evidence>
<proteinExistence type="predicted"/>
<dbReference type="GO" id="GO:0016787">
    <property type="term" value="F:hydrolase activity"/>
    <property type="evidence" value="ECO:0007669"/>
    <property type="project" value="UniProtKB-KW"/>
</dbReference>
<dbReference type="PANTHER" id="PTHR43540">
    <property type="entry name" value="PEROXYUREIDOACRYLATE/UREIDOACRYLATE AMIDOHYDROLASE-RELATED"/>
    <property type="match status" value="1"/>
</dbReference>
<dbReference type="InterPro" id="IPR050272">
    <property type="entry name" value="Isochorismatase-like_hydrls"/>
</dbReference>
<sequence length="218" mass="24066">MMSDWTTDLDWSKSALIVVDLQNDYCHWQGAEVLNGGDVTRRTAILPAVQRLIDAAHRASTTVIFIRTEHDHTTTSPAWAYRRKDYQKPFCVTGTWGAEYFGVEPGPEDLEVTKHRFSAFVGTDLELRLRALGRETLIIAGVDTNVCVESTMRDGYMHDFSCVLVTDATAAGTMEEHEASCATLGRYFGWTAKTATVVAMLDTVAPWKPGLAEALAAC</sequence>
<dbReference type="EC" id="3.5.1.110" evidence="3"/>
<dbReference type="InterPro" id="IPR000868">
    <property type="entry name" value="Isochorismatase-like_dom"/>
</dbReference>
<keyword evidence="4" id="KW-1185">Reference proteome</keyword>
<protein>
    <submittedName>
        <fullName evidence="3">Ureidoacrylate peracid hydrolase</fullName>
        <ecNumber evidence="3">3.5.1.110</ecNumber>
    </submittedName>
</protein>
<accession>A0A7Y9LAX9</accession>
<comment type="caution">
    <text evidence="3">The sequence shown here is derived from an EMBL/GenBank/DDBJ whole genome shotgun (WGS) entry which is preliminary data.</text>
</comment>
<dbReference type="SUPFAM" id="SSF52499">
    <property type="entry name" value="Isochorismatase-like hydrolases"/>
    <property type="match status" value="1"/>
</dbReference>
<evidence type="ECO:0000259" key="2">
    <source>
        <dbReference type="Pfam" id="PF00857"/>
    </source>
</evidence>
<dbReference type="EMBL" id="JACCBU010000001">
    <property type="protein sequence ID" value="NYE71147.1"/>
    <property type="molecule type" value="Genomic_DNA"/>
</dbReference>
<reference evidence="3 4" key="1">
    <citation type="submission" date="2020-07" db="EMBL/GenBank/DDBJ databases">
        <title>Sequencing the genomes of 1000 actinobacteria strains.</title>
        <authorList>
            <person name="Klenk H.-P."/>
        </authorList>
    </citation>
    <scope>NUCLEOTIDE SEQUENCE [LARGE SCALE GENOMIC DNA]</scope>
    <source>
        <strain evidence="3 4">DSM 22083</strain>
    </source>
</reference>
<gene>
    <name evidence="3" type="ORF">BKA15_002476</name>
</gene>
<dbReference type="InterPro" id="IPR036380">
    <property type="entry name" value="Isochorismatase-like_sf"/>
</dbReference>
<dbReference type="Proteomes" id="UP000569914">
    <property type="component" value="Unassembled WGS sequence"/>
</dbReference>
<name>A0A7Y9LAX9_9ACTN</name>
<feature type="domain" description="Isochorismatase-like" evidence="2">
    <location>
        <begin position="14"/>
        <end position="195"/>
    </location>
</feature>
<evidence type="ECO:0000256" key="1">
    <source>
        <dbReference type="ARBA" id="ARBA00022801"/>
    </source>
</evidence>
<dbReference type="Pfam" id="PF00857">
    <property type="entry name" value="Isochorismatase"/>
    <property type="match status" value="1"/>
</dbReference>
<dbReference type="AlphaFoldDB" id="A0A7Y9LAX9"/>
<evidence type="ECO:0000313" key="4">
    <source>
        <dbReference type="Proteomes" id="UP000569914"/>
    </source>
</evidence>
<dbReference type="CDD" id="cd00431">
    <property type="entry name" value="cysteine_hydrolases"/>
    <property type="match status" value="1"/>
</dbReference>
<keyword evidence="1 3" id="KW-0378">Hydrolase</keyword>
<dbReference type="RefSeq" id="WP_179751111.1">
    <property type="nucleotide sequence ID" value="NZ_JACCBU010000001.1"/>
</dbReference>